<dbReference type="InterPro" id="IPR000719">
    <property type="entry name" value="Prot_kinase_dom"/>
</dbReference>
<evidence type="ECO:0000256" key="5">
    <source>
        <dbReference type="ARBA" id="ARBA00022840"/>
    </source>
</evidence>
<feature type="domain" description="Protein kinase" evidence="7">
    <location>
        <begin position="1"/>
        <end position="268"/>
    </location>
</feature>
<dbReference type="InterPro" id="IPR011009">
    <property type="entry name" value="Kinase-like_dom_sf"/>
</dbReference>
<evidence type="ECO:0000256" key="4">
    <source>
        <dbReference type="ARBA" id="ARBA00022777"/>
    </source>
</evidence>
<dbReference type="PANTHER" id="PTHR24058:SF17">
    <property type="entry name" value="HOMEODOMAIN INTERACTING PROTEIN KINASE, ISOFORM D"/>
    <property type="match status" value="1"/>
</dbReference>
<feature type="compositionally biased region" description="Basic and acidic residues" evidence="6">
    <location>
        <begin position="290"/>
        <end position="309"/>
    </location>
</feature>
<evidence type="ECO:0000256" key="1">
    <source>
        <dbReference type="ARBA" id="ARBA00022527"/>
    </source>
</evidence>
<dbReference type="Pfam" id="PF00069">
    <property type="entry name" value="Pkinase"/>
    <property type="match status" value="1"/>
</dbReference>
<accession>A0AAV2JI73</accession>
<keyword evidence="3" id="KW-0547">Nucleotide-binding</keyword>
<evidence type="ECO:0000256" key="3">
    <source>
        <dbReference type="ARBA" id="ARBA00022741"/>
    </source>
</evidence>
<dbReference type="CDD" id="cd00180">
    <property type="entry name" value="PKc"/>
    <property type="match status" value="1"/>
</dbReference>
<evidence type="ECO:0000259" key="7">
    <source>
        <dbReference type="PROSITE" id="PS50011"/>
    </source>
</evidence>
<keyword evidence="4" id="KW-0418">Kinase</keyword>
<dbReference type="SMART" id="SM00220">
    <property type="entry name" value="S_TKc"/>
    <property type="match status" value="1"/>
</dbReference>
<feature type="region of interest" description="Disordered" evidence="6">
    <location>
        <begin position="289"/>
        <end position="323"/>
    </location>
</feature>
<keyword evidence="9" id="KW-1185">Reference proteome</keyword>
<dbReference type="GO" id="GO:0004713">
    <property type="term" value="F:protein tyrosine kinase activity"/>
    <property type="evidence" value="ECO:0007669"/>
    <property type="project" value="TreeGrafter"/>
</dbReference>
<evidence type="ECO:0000256" key="6">
    <source>
        <dbReference type="SAM" id="MobiDB-lite"/>
    </source>
</evidence>
<keyword evidence="2" id="KW-0808">Transferase</keyword>
<dbReference type="PROSITE" id="PS50011">
    <property type="entry name" value="PROTEIN_KINASE_DOM"/>
    <property type="match status" value="1"/>
</dbReference>
<dbReference type="AlphaFoldDB" id="A0AAV2JI73"/>
<protein>
    <recommendedName>
        <fullName evidence="7">Protein kinase domain-containing protein</fullName>
    </recommendedName>
</protein>
<dbReference type="Proteomes" id="UP001497482">
    <property type="component" value="Chromosome 13"/>
</dbReference>
<dbReference type="EMBL" id="OZ035835">
    <property type="protein sequence ID" value="CAL1577160.1"/>
    <property type="molecule type" value="Genomic_DNA"/>
</dbReference>
<evidence type="ECO:0000313" key="8">
    <source>
        <dbReference type="EMBL" id="CAL1577160.1"/>
    </source>
</evidence>
<dbReference type="SUPFAM" id="SSF56112">
    <property type="entry name" value="Protein kinase-like (PK-like)"/>
    <property type="match status" value="1"/>
</dbReference>
<organism evidence="8 9">
    <name type="scientific">Knipowitschia caucasica</name>
    <name type="common">Caucasian dwarf goby</name>
    <name type="synonym">Pomatoschistus caucasicus</name>
    <dbReference type="NCBI Taxonomy" id="637954"/>
    <lineage>
        <taxon>Eukaryota</taxon>
        <taxon>Metazoa</taxon>
        <taxon>Chordata</taxon>
        <taxon>Craniata</taxon>
        <taxon>Vertebrata</taxon>
        <taxon>Euteleostomi</taxon>
        <taxon>Actinopterygii</taxon>
        <taxon>Neopterygii</taxon>
        <taxon>Teleostei</taxon>
        <taxon>Neoteleostei</taxon>
        <taxon>Acanthomorphata</taxon>
        <taxon>Gobiaria</taxon>
        <taxon>Gobiiformes</taxon>
        <taxon>Gobioidei</taxon>
        <taxon>Gobiidae</taxon>
        <taxon>Gobiinae</taxon>
        <taxon>Knipowitschia</taxon>
    </lineage>
</organism>
<sequence length="412" mass="46427">MDHKNLVRFLETWDTSCGQVIVMEEFRMGLLEVMEIESPLAFAQIRYIVRHMAEALKALESRGIIHTGVMAENIWVCGVDRPIFKLAGFGAVVRRKKAEPGMNVQHSCLSIKENYQQSELVGCINLIKQMLHMDPAQRITPAQILKHPFIHTKNETDKPVTELTADPIPHCSSQTPRILSVKPATAKNIVDFQDDDRQKKRQKNEADKLVSVKKDDLILQSPSKSPKVILVKPAAPENIIHLEKEDPPRKSQKIKTAKPIPEEKADLVQKSPRKTPMVILVKAAAAENTIQDHKPKTSAENQAAEKPKMDVQNPKKKKTRTVTPEVPSVLALRKIQQNCGTSEGCGTSEKLGDLQMSHSFKWKHLLQKTMQQDQTTLQPSLGATTPKKNRNFVQKSLSWLRGFFCLRGEVED</sequence>
<gene>
    <name evidence="8" type="ORF">KC01_LOCUS8543</name>
</gene>
<proteinExistence type="predicted"/>
<reference evidence="8 9" key="1">
    <citation type="submission" date="2024-04" db="EMBL/GenBank/DDBJ databases">
        <authorList>
            <person name="Waldvogel A.-M."/>
            <person name="Schoenle A."/>
        </authorList>
    </citation>
    <scope>NUCLEOTIDE SEQUENCE [LARGE SCALE GENOMIC DNA]</scope>
</reference>
<evidence type="ECO:0000256" key="2">
    <source>
        <dbReference type="ARBA" id="ARBA00022679"/>
    </source>
</evidence>
<evidence type="ECO:0000313" key="9">
    <source>
        <dbReference type="Proteomes" id="UP001497482"/>
    </source>
</evidence>
<dbReference type="GO" id="GO:0005524">
    <property type="term" value="F:ATP binding"/>
    <property type="evidence" value="ECO:0007669"/>
    <property type="project" value="UniProtKB-KW"/>
</dbReference>
<dbReference type="InterPro" id="IPR050494">
    <property type="entry name" value="Ser_Thr_dual-spec_kinase"/>
</dbReference>
<dbReference type="GO" id="GO:0005737">
    <property type="term" value="C:cytoplasm"/>
    <property type="evidence" value="ECO:0007669"/>
    <property type="project" value="TreeGrafter"/>
</dbReference>
<dbReference type="PANTHER" id="PTHR24058">
    <property type="entry name" value="DUAL SPECIFICITY PROTEIN KINASE"/>
    <property type="match status" value="1"/>
</dbReference>
<dbReference type="Gene3D" id="1.10.510.10">
    <property type="entry name" value="Transferase(Phosphotransferase) domain 1"/>
    <property type="match status" value="2"/>
</dbReference>
<dbReference type="GO" id="GO:0004674">
    <property type="term" value="F:protein serine/threonine kinase activity"/>
    <property type="evidence" value="ECO:0007669"/>
    <property type="project" value="UniProtKB-KW"/>
</dbReference>
<keyword evidence="1" id="KW-0723">Serine/threonine-protein kinase</keyword>
<keyword evidence="5" id="KW-0067">ATP-binding</keyword>
<name>A0AAV2JI73_KNICA</name>